<proteinExistence type="predicted"/>
<comment type="caution">
    <text evidence="3">The sequence shown here is derived from an EMBL/GenBank/DDBJ whole genome shotgun (WGS) entry which is preliminary data.</text>
</comment>
<feature type="region of interest" description="Disordered" evidence="1">
    <location>
        <begin position="88"/>
        <end position="144"/>
    </location>
</feature>
<keyword evidence="4" id="KW-1185">Reference proteome</keyword>
<dbReference type="EMBL" id="BBNO01000003">
    <property type="protein sequence ID" value="GAO07995.1"/>
    <property type="molecule type" value="Genomic_DNA"/>
</dbReference>
<name>A0A0N7YL71_9ACTN</name>
<feature type="region of interest" description="Disordered" evidence="1">
    <location>
        <begin position="1"/>
        <end position="31"/>
    </location>
</feature>
<keyword evidence="2" id="KW-1133">Transmembrane helix</keyword>
<evidence type="ECO:0000313" key="4">
    <source>
        <dbReference type="Proteomes" id="UP000048965"/>
    </source>
</evidence>
<feature type="transmembrane region" description="Helical" evidence="2">
    <location>
        <begin position="64"/>
        <end position="83"/>
    </location>
</feature>
<dbReference type="AlphaFoldDB" id="A0A0N7YL71"/>
<evidence type="ECO:0000256" key="2">
    <source>
        <dbReference type="SAM" id="Phobius"/>
    </source>
</evidence>
<keyword evidence="2" id="KW-0472">Membrane</keyword>
<reference evidence="4" key="1">
    <citation type="submission" date="2014-09" db="EMBL/GenBank/DDBJ databases">
        <title>Whole genome shotgun sequence of Streptomyces sp. NBRC 110027.</title>
        <authorList>
            <person name="Komaki H."/>
            <person name="Ichikawa N."/>
            <person name="Katano-Makiyama Y."/>
            <person name="Hosoyama A."/>
            <person name="Hashimoto M."/>
            <person name="Uohara A."/>
            <person name="Kitahashi Y."/>
            <person name="Ohji S."/>
            <person name="Kimura A."/>
            <person name="Yamazoe A."/>
            <person name="Igarashi Y."/>
            <person name="Fujita N."/>
        </authorList>
    </citation>
    <scope>NUCLEOTIDE SEQUENCE [LARGE SCALE GENOMIC DNA]</scope>
    <source>
        <strain evidence="4">NBRC 110027</strain>
    </source>
</reference>
<dbReference type="Proteomes" id="UP000048965">
    <property type="component" value="Unassembled WGS sequence"/>
</dbReference>
<evidence type="ECO:0000313" key="3">
    <source>
        <dbReference type="EMBL" id="GAO07995.1"/>
    </source>
</evidence>
<evidence type="ECO:0000256" key="1">
    <source>
        <dbReference type="SAM" id="MobiDB-lite"/>
    </source>
</evidence>
<accession>A0A0N7YL71</accession>
<keyword evidence="2" id="KW-0812">Transmembrane</keyword>
<feature type="compositionally biased region" description="Basic and acidic residues" evidence="1">
    <location>
        <begin position="113"/>
        <end position="124"/>
    </location>
</feature>
<dbReference type="Pfam" id="PF20087">
    <property type="entry name" value="DUF6479"/>
    <property type="match status" value="1"/>
</dbReference>
<organism evidence="3 4">
    <name type="scientific">Streptomyces lydicamycinicus</name>
    <dbReference type="NCBI Taxonomy" id="1546107"/>
    <lineage>
        <taxon>Bacteria</taxon>
        <taxon>Bacillati</taxon>
        <taxon>Actinomycetota</taxon>
        <taxon>Actinomycetes</taxon>
        <taxon>Kitasatosporales</taxon>
        <taxon>Streptomycetaceae</taxon>
        <taxon>Streptomyces</taxon>
    </lineage>
</organism>
<gene>
    <name evidence="3" type="ORF">TPA0598_03_04560</name>
</gene>
<reference evidence="3 4" key="2">
    <citation type="journal article" date="2015" name="Stand. Genomic Sci.">
        <title>Draft genome sequence of marine-derived Streptomyces sp. TP-A0598, a producer of anti-MRSA antibiotic lydicamycins.</title>
        <authorList>
            <person name="Komaki H."/>
            <person name="Ichikawa N."/>
            <person name="Hosoyama A."/>
            <person name="Fujita N."/>
            <person name="Igarashi Y."/>
        </authorList>
    </citation>
    <scope>NUCLEOTIDE SEQUENCE [LARGE SCALE GENOMIC DNA]</scope>
    <source>
        <strain evidence="3 4">NBRC 110027</strain>
    </source>
</reference>
<dbReference type="InterPro" id="IPR045513">
    <property type="entry name" value="DUF6479"/>
</dbReference>
<sequence>MDGSAADGTAAVGTAAEGSAPRPALPAPVRVAPHVGYPPRMENLLREATHPYAPLAAPHGTSGVLFTLVGVLVVALLIAAFAWGRRIRSREPGPPHPESQPRLPGGEPVGDSMESREPEELPRTDHRRKPHELQGNGIDSRRRG</sequence>
<protein>
    <submittedName>
        <fullName evidence="3">Uncharacterized protein</fullName>
    </submittedName>
</protein>